<keyword evidence="3" id="KW-1185">Reference proteome</keyword>
<protein>
    <submittedName>
        <fullName evidence="2">Uncharacterized protein</fullName>
    </submittedName>
</protein>
<reference evidence="2" key="1">
    <citation type="submission" date="2023-06" db="EMBL/GenBank/DDBJ databases">
        <title>Multi-omics analyses reveal the molecular pathogenesis toolkit of Lasiodiplodia hormozganensis, a cross-kingdom pathogen.</title>
        <authorList>
            <person name="Felix C."/>
            <person name="Meneses R."/>
            <person name="Goncalves M.F.M."/>
            <person name="Tilleman L."/>
            <person name="Duarte A.S."/>
            <person name="Jorrin-Novo J.V."/>
            <person name="Van De Peer Y."/>
            <person name="Deforce D."/>
            <person name="Van Nieuwerburgh F."/>
            <person name="Esteves A.C."/>
            <person name="Alves A."/>
        </authorList>
    </citation>
    <scope>NUCLEOTIDE SEQUENCE</scope>
    <source>
        <strain evidence="2">CBS 339.90</strain>
    </source>
</reference>
<feature type="compositionally biased region" description="Low complexity" evidence="1">
    <location>
        <begin position="72"/>
        <end position="88"/>
    </location>
</feature>
<evidence type="ECO:0000313" key="2">
    <source>
        <dbReference type="EMBL" id="KAK0622192.1"/>
    </source>
</evidence>
<evidence type="ECO:0000256" key="1">
    <source>
        <dbReference type="SAM" id="MobiDB-lite"/>
    </source>
</evidence>
<name>A0AA40C246_9PEZI</name>
<feature type="non-terminal residue" evidence="2">
    <location>
        <position position="88"/>
    </location>
</feature>
<evidence type="ECO:0000313" key="3">
    <source>
        <dbReference type="Proteomes" id="UP001175001"/>
    </source>
</evidence>
<sequence>MAPSDPASQGRGRHDILLPRYSCGLLQIDCGGGYCCPVGRVCFNSDDGQPTCRLAPGIPGTDQPASPAQGGSSSSTTSSSSSSSSSSS</sequence>
<dbReference type="AlphaFoldDB" id="A0AA40C246"/>
<comment type="caution">
    <text evidence="2">The sequence shown here is derived from an EMBL/GenBank/DDBJ whole genome shotgun (WGS) entry which is preliminary data.</text>
</comment>
<dbReference type="Proteomes" id="UP001175001">
    <property type="component" value="Unassembled WGS sequence"/>
</dbReference>
<organism evidence="2 3">
    <name type="scientific">Lasiodiplodia hormozganensis</name>
    <dbReference type="NCBI Taxonomy" id="869390"/>
    <lineage>
        <taxon>Eukaryota</taxon>
        <taxon>Fungi</taxon>
        <taxon>Dikarya</taxon>
        <taxon>Ascomycota</taxon>
        <taxon>Pezizomycotina</taxon>
        <taxon>Dothideomycetes</taxon>
        <taxon>Dothideomycetes incertae sedis</taxon>
        <taxon>Botryosphaeriales</taxon>
        <taxon>Botryosphaeriaceae</taxon>
        <taxon>Lasiodiplodia</taxon>
    </lineage>
</organism>
<dbReference type="EMBL" id="JAUJDW010000156">
    <property type="protein sequence ID" value="KAK0622192.1"/>
    <property type="molecule type" value="Genomic_DNA"/>
</dbReference>
<proteinExistence type="predicted"/>
<feature type="region of interest" description="Disordered" evidence="1">
    <location>
        <begin position="53"/>
        <end position="88"/>
    </location>
</feature>
<accession>A0AA40C246</accession>
<gene>
    <name evidence="2" type="ORF">DIS24_g11321</name>
</gene>